<evidence type="ECO:0000313" key="3">
    <source>
        <dbReference type="Proteomes" id="UP001500390"/>
    </source>
</evidence>
<feature type="transmembrane region" description="Helical" evidence="1">
    <location>
        <begin position="288"/>
        <end position="306"/>
    </location>
</feature>
<organism evidence="2 3">
    <name type="scientific">Ornithinibacter aureus</name>
    <dbReference type="NCBI Taxonomy" id="622664"/>
    <lineage>
        <taxon>Bacteria</taxon>
        <taxon>Bacillati</taxon>
        <taxon>Actinomycetota</taxon>
        <taxon>Actinomycetes</taxon>
        <taxon>Micrococcales</taxon>
        <taxon>Intrasporangiaceae</taxon>
        <taxon>Ornithinibacter</taxon>
    </lineage>
</organism>
<keyword evidence="1" id="KW-1133">Transmembrane helix</keyword>
<feature type="transmembrane region" description="Helical" evidence="1">
    <location>
        <begin position="179"/>
        <end position="197"/>
    </location>
</feature>
<dbReference type="NCBIfam" id="NF038403">
    <property type="entry name" value="perm_prefix_1"/>
    <property type="match status" value="1"/>
</dbReference>
<keyword evidence="1" id="KW-0812">Transmembrane</keyword>
<dbReference type="RefSeq" id="WP_159900046.1">
    <property type="nucleotide sequence ID" value="NZ_BAABFX010000015.1"/>
</dbReference>
<keyword evidence="1" id="KW-0472">Membrane</keyword>
<gene>
    <name evidence="2" type="ORF">GCM10023153_07680</name>
</gene>
<comment type="caution">
    <text evidence="2">The sequence shown here is derived from an EMBL/GenBank/DDBJ whole genome shotgun (WGS) entry which is preliminary data.</text>
</comment>
<dbReference type="EMBL" id="BAABFX010000015">
    <property type="protein sequence ID" value="GAA4390564.1"/>
    <property type="molecule type" value="Genomic_DNA"/>
</dbReference>
<evidence type="ECO:0000256" key="1">
    <source>
        <dbReference type="SAM" id="Phobius"/>
    </source>
</evidence>
<reference evidence="3" key="1">
    <citation type="journal article" date="2019" name="Int. J. Syst. Evol. Microbiol.">
        <title>The Global Catalogue of Microorganisms (GCM) 10K type strain sequencing project: providing services to taxonomists for standard genome sequencing and annotation.</title>
        <authorList>
            <consortium name="The Broad Institute Genomics Platform"/>
            <consortium name="The Broad Institute Genome Sequencing Center for Infectious Disease"/>
            <person name="Wu L."/>
            <person name="Ma J."/>
        </authorList>
    </citation>
    <scope>NUCLEOTIDE SEQUENCE [LARGE SCALE GENOMIC DNA]</scope>
    <source>
        <strain evidence="3">JCM 17738</strain>
    </source>
</reference>
<feature type="transmembrane region" description="Helical" evidence="1">
    <location>
        <begin position="122"/>
        <end position="147"/>
    </location>
</feature>
<dbReference type="Proteomes" id="UP001500390">
    <property type="component" value="Unassembled WGS sequence"/>
</dbReference>
<sequence length="318" mass="34250">MTSLTDRYVHATVRGLDEGQRPDVEQELRGTIEDMVDARLEAGAPSREVAERDVLVELGDPMRLAAGYSGSPLHLIGPAYFPQWRRLVTLLLSIVVPIVAGIVLVVRLFVEDSSAGSVGTAFGGAAVVALHTAVHIICWTTVVFAVIERSEPAGELGAWNPDQLPEPTAGRQVGLGESVTAAVMILFTVLAVVWQQVNPPVRVDGESVPVLDAGLWSGWMWVLLALLGGQLLVVWLVHRARRWTVALAAAGLVVDLAFAAVIVGLVLADRFFDGVFVEAVTRAGWESAARDLAYATVLSVVVIIVWDQIDTWRRVRAG</sequence>
<protein>
    <submittedName>
        <fullName evidence="2">Permease prefix domain 1-containing protein</fullName>
    </submittedName>
</protein>
<evidence type="ECO:0000313" key="2">
    <source>
        <dbReference type="EMBL" id="GAA4390564.1"/>
    </source>
</evidence>
<feature type="transmembrane region" description="Helical" evidence="1">
    <location>
        <begin position="244"/>
        <end position="268"/>
    </location>
</feature>
<proteinExistence type="predicted"/>
<feature type="transmembrane region" description="Helical" evidence="1">
    <location>
        <begin position="217"/>
        <end position="237"/>
    </location>
</feature>
<dbReference type="InterPro" id="IPR047928">
    <property type="entry name" value="Perm_prefix_1"/>
</dbReference>
<accession>A0ABP8JGZ0</accession>
<keyword evidence="3" id="KW-1185">Reference proteome</keyword>
<name>A0ABP8JGZ0_9MICO</name>
<feature type="transmembrane region" description="Helical" evidence="1">
    <location>
        <begin position="87"/>
        <end position="110"/>
    </location>
</feature>